<gene>
    <name evidence="8" type="ordered locus">Cpha266_1232</name>
</gene>
<feature type="domain" description="PAC" evidence="7">
    <location>
        <begin position="112"/>
        <end position="165"/>
    </location>
</feature>
<keyword evidence="9" id="KW-1185">Reference proteome</keyword>
<keyword evidence="5" id="KW-0418">Kinase</keyword>
<dbReference type="SMART" id="SM00091">
    <property type="entry name" value="PAS"/>
    <property type="match status" value="2"/>
</dbReference>
<dbReference type="NCBIfam" id="TIGR00229">
    <property type="entry name" value="sensory_box"/>
    <property type="match status" value="1"/>
</dbReference>
<evidence type="ECO:0000256" key="1">
    <source>
        <dbReference type="ARBA" id="ARBA00000085"/>
    </source>
</evidence>
<evidence type="ECO:0000313" key="8">
    <source>
        <dbReference type="EMBL" id="ABL65265.1"/>
    </source>
</evidence>
<evidence type="ECO:0000256" key="5">
    <source>
        <dbReference type="ARBA" id="ARBA00022777"/>
    </source>
</evidence>
<dbReference type="InterPro" id="IPR000700">
    <property type="entry name" value="PAS-assoc_C"/>
</dbReference>
<dbReference type="PANTHER" id="PTHR43304">
    <property type="entry name" value="PHYTOCHROME-LIKE PROTEIN CPH1"/>
    <property type="match status" value="1"/>
</dbReference>
<dbReference type="InterPro" id="IPR000014">
    <property type="entry name" value="PAS"/>
</dbReference>
<sequence>MSYGAALFLSIFNRSNQQGQTPTTQYMKILPVINSSFQTLEHIINIMQAGTWEWNIQTGIVRVNRFWYAMLGYDEAEPEMSMQAWQDMIHHDDIQHVMDAVHEHLSGGTAIYQSEFRLRNRDGGWVWVQAKGKIVEYDNNRSPLYFSGTHIDITKQKTDEDALLAANSKYRFLCRNTSDAILFLKNGIIVEGNPGAFELFGCKDISPLLDKHPAMISPEYQPDGSESRQKAEAHMQSAASGEPQCFEWVHTRINGESFLTEVHLQHIPAYGEGSILALVRTRNKQLVQNG</sequence>
<dbReference type="InterPro" id="IPR013655">
    <property type="entry name" value="PAS_fold_3"/>
</dbReference>
<dbReference type="SUPFAM" id="SSF55785">
    <property type="entry name" value="PYP-like sensor domain (PAS domain)"/>
    <property type="match status" value="2"/>
</dbReference>
<organism evidence="8 9">
    <name type="scientific">Chlorobium phaeobacteroides (strain DSM 266 / SMG 266 / 2430)</name>
    <dbReference type="NCBI Taxonomy" id="290317"/>
    <lineage>
        <taxon>Bacteria</taxon>
        <taxon>Pseudomonadati</taxon>
        <taxon>Chlorobiota</taxon>
        <taxon>Chlorobiia</taxon>
        <taxon>Chlorobiales</taxon>
        <taxon>Chlorobiaceae</taxon>
        <taxon>Chlorobium/Pelodictyon group</taxon>
        <taxon>Chlorobium</taxon>
    </lineage>
</organism>
<dbReference type="Proteomes" id="UP000008701">
    <property type="component" value="Chromosome"/>
</dbReference>
<dbReference type="SMART" id="SM00086">
    <property type="entry name" value="PAC"/>
    <property type="match status" value="1"/>
</dbReference>
<accession>A1BFT8</accession>
<proteinExistence type="predicted"/>
<keyword evidence="4" id="KW-0808">Transferase</keyword>
<dbReference type="PANTHER" id="PTHR43304:SF1">
    <property type="entry name" value="PAC DOMAIN-CONTAINING PROTEIN"/>
    <property type="match status" value="1"/>
</dbReference>
<dbReference type="CDD" id="cd00130">
    <property type="entry name" value="PAS"/>
    <property type="match status" value="1"/>
</dbReference>
<feature type="region of interest" description="Disordered" evidence="6">
    <location>
        <begin position="217"/>
        <end position="236"/>
    </location>
</feature>
<dbReference type="KEGG" id="cph:Cpha266_1232"/>
<dbReference type="InterPro" id="IPR001610">
    <property type="entry name" value="PAC"/>
</dbReference>
<protein>
    <recommendedName>
        <fullName evidence="2">histidine kinase</fullName>
        <ecNumber evidence="2">2.7.13.3</ecNumber>
    </recommendedName>
</protein>
<dbReference type="eggNOG" id="COG2202">
    <property type="taxonomic scope" value="Bacteria"/>
</dbReference>
<dbReference type="GO" id="GO:0004673">
    <property type="term" value="F:protein histidine kinase activity"/>
    <property type="evidence" value="ECO:0007669"/>
    <property type="project" value="UniProtKB-EC"/>
</dbReference>
<evidence type="ECO:0000259" key="7">
    <source>
        <dbReference type="PROSITE" id="PS50113"/>
    </source>
</evidence>
<dbReference type="EC" id="2.7.13.3" evidence="2"/>
<reference evidence="8 9" key="1">
    <citation type="submission" date="2006-12" db="EMBL/GenBank/DDBJ databases">
        <title>Complete sequence of Chlorobium phaeobacteroides DSM 266.</title>
        <authorList>
            <consortium name="US DOE Joint Genome Institute"/>
            <person name="Copeland A."/>
            <person name="Lucas S."/>
            <person name="Lapidus A."/>
            <person name="Barry K."/>
            <person name="Detter J.C."/>
            <person name="Glavina del Rio T."/>
            <person name="Hammon N."/>
            <person name="Israni S."/>
            <person name="Pitluck S."/>
            <person name="Goltsman E."/>
            <person name="Schmutz J."/>
            <person name="Larimer F."/>
            <person name="Land M."/>
            <person name="Hauser L."/>
            <person name="Mikhailova N."/>
            <person name="Li T."/>
            <person name="Overmann J."/>
            <person name="Bryant D.A."/>
            <person name="Richardson P."/>
        </authorList>
    </citation>
    <scope>NUCLEOTIDE SEQUENCE [LARGE SCALE GENOMIC DNA]</scope>
    <source>
        <strain evidence="8 9">DSM 266</strain>
    </source>
</reference>
<dbReference type="EMBL" id="CP000492">
    <property type="protein sequence ID" value="ABL65265.1"/>
    <property type="molecule type" value="Genomic_DNA"/>
</dbReference>
<dbReference type="STRING" id="290317.Cpha266_1232"/>
<name>A1BFT8_CHLPD</name>
<dbReference type="HOGENOM" id="CLU_958764_0_0_10"/>
<evidence type="ECO:0000256" key="3">
    <source>
        <dbReference type="ARBA" id="ARBA00022553"/>
    </source>
</evidence>
<keyword evidence="3" id="KW-0597">Phosphoprotein</keyword>
<evidence type="ECO:0000256" key="2">
    <source>
        <dbReference type="ARBA" id="ARBA00012438"/>
    </source>
</evidence>
<dbReference type="InterPro" id="IPR035965">
    <property type="entry name" value="PAS-like_dom_sf"/>
</dbReference>
<dbReference type="Pfam" id="PF13426">
    <property type="entry name" value="PAS_9"/>
    <property type="match status" value="1"/>
</dbReference>
<dbReference type="Gene3D" id="3.30.450.20">
    <property type="entry name" value="PAS domain"/>
    <property type="match status" value="2"/>
</dbReference>
<dbReference type="InterPro" id="IPR052162">
    <property type="entry name" value="Sensor_kinase/Photoreceptor"/>
</dbReference>
<comment type="catalytic activity">
    <reaction evidence="1">
        <text>ATP + protein L-histidine = ADP + protein N-phospho-L-histidine.</text>
        <dbReference type="EC" id="2.7.13.3"/>
    </reaction>
</comment>
<evidence type="ECO:0000256" key="6">
    <source>
        <dbReference type="SAM" id="MobiDB-lite"/>
    </source>
</evidence>
<evidence type="ECO:0000313" key="9">
    <source>
        <dbReference type="Proteomes" id="UP000008701"/>
    </source>
</evidence>
<evidence type="ECO:0000256" key="4">
    <source>
        <dbReference type="ARBA" id="ARBA00022679"/>
    </source>
</evidence>
<dbReference type="Pfam" id="PF08447">
    <property type="entry name" value="PAS_3"/>
    <property type="match status" value="1"/>
</dbReference>
<dbReference type="PROSITE" id="PS50113">
    <property type="entry name" value="PAC"/>
    <property type="match status" value="1"/>
</dbReference>
<dbReference type="AlphaFoldDB" id="A1BFT8"/>